<evidence type="ECO:0000313" key="1">
    <source>
        <dbReference type="EMBL" id="AIU36687.1"/>
    </source>
</evidence>
<protein>
    <submittedName>
        <fullName evidence="1 2">LEF-2</fullName>
    </submittedName>
</protein>
<reference evidence="1" key="1">
    <citation type="journal article" date="2014" name="Proc. Natl. Acad. Sci. U.S.A.">
        <title>Baculovirus resistance in codling moth is virus isolate-dependent and the consequence of a mutation in viral gene pe38.</title>
        <authorList>
            <person name="Gebhardt M.M."/>
            <person name="Eberle K.E."/>
            <person name="Radtke P."/>
            <person name="Jehle J.A."/>
        </authorList>
    </citation>
    <scope>NUCLEOTIDE SEQUENCE</scope>
    <source>
        <strain evidence="1">CpGV-S</strain>
    </source>
</reference>
<proteinExistence type="predicted"/>
<gene>
    <name evidence="1" type="primary">orf41</name>
</gene>
<dbReference type="Pfam" id="PF03041">
    <property type="entry name" value="Baculo_LEF-2"/>
    <property type="match status" value="1"/>
</dbReference>
<organism evidence="1">
    <name type="scientific">Cydia pomonella granulosis virus</name>
    <name type="common">CpGV</name>
    <name type="synonym">Cydia pomonella granulovirus</name>
    <dbReference type="NCBI Taxonomy" id="28289"/>
    <lineage>
        <taxon>Viruses</taxon>
        <taxon>Viruses incertae sedis</taxon>
        <taxon>Naldaviricetes</taxon>
        <taxon>Lefavirales</taxon>
        <taxon>Baculoviridae</taxon>
        <taxon>Betabaculovirus</taxon>
        <taxon>Betabaculovirus cypomonellae</taxon>
    </lineage>
</organism>
<dbReference type="EMBL" id="KM217573">
    <property type="protein sequence ID" value="AIU36687.1"/>
    <property type="molecule type" value="Genomic_DNA"/>
</dbReference>
<accession>A0A097P0M1</accession>
<dbReference type="EMBL" id="MN696169">
    <property type="protein sequence ID" value="QGY99908.1"/>
    <property type="molecule type" value="Genomic_DNA"/>
</dbReference>
<sequence>MSSHYETYHPRRAIDPTKLYKVDMFLRHWVNVNGNTAFLPGGRYFLVAGRCLLNLVEKSKSFEEHTKVEENAKKVKVCFEDCGGNREAIIAKFRKLLYSRPNAKTEPSFNKLCVRPRRQRYACRLSFNFLVVKRLQCCRCDNKCVYDALKRFYKMDSKCVSQVDGLVARLT</sequence>
<organismHost>
    <name type="scientific">Cydia pomonella</name>
    <name type="common">Codling moth</name>
    <dbReference type="NCBI Taxonomy" id="82600"/>
</organismHost>
<dbReference type="InterPro" id="IPR004283">
    <property type="entry name" value="Lef-2"/>
</dbReference>
<name>A0A097P0M1_GVCP</name>
<dbReference type="GO" id="GO:0019083">
    <property type="term" value="P:viral transcription"/>
    <property type="evidence" value="ECO:0007669"/>
    <property type="project" value="InterPro"/>
</dbReference>
<evidence type="ECO:0000313" key="2">
    <source>
        <dbReference type="EMBL" id="QGY99908.1"/>
    </source>
</evidence>
<reference evidence="2" key="2">
    <citation type="journal article" date="2019" name="Virology">
        <title>Single nucleotide polymorphism (SNP) frequencies and distribution reveal complex genetic composition of seven novel natural isolates of Cydia pomonella granulovirus.</title>
        <authorList>
            <person name="Fan J."/>
            <person name="Wennmann J.T."/>
            <person name="Wang D."/>
            <person name="Jehle J.A."/>
        </authorList>
    </citation>
    <scope>NUCLEOTIDE SEQUENCE</scope>
    <source>
        <strain evidence="2">CpGV-WW</strain>
    </source>
</reference>